<dbReference type="GO" id="GO:0005886">
    <property type="term" value="C:plasma membrane"/>
    <property type="evidence" value="ECO:0007669"/>
    <property type="project" value="UniProtKB-SubCell"/>
</dbReference>
<dbReference type="InterPro" id="IPR006153">
    <property type="entry name" value="Cation/H_exchanger_TM"/>
</dbReference>
<dbReference type="Gene3D" id="1.20.1530.20">
    <property type="match status" value="1"/>
</dbReference>
<keyword evidence="8 9" id="KW-0472">Membrane</keyword>
<evidence type="ECO:0000256" key="3">
    <source>
        <dbReference type="ARBA" id="ARBA00022449"/>
    </source>
</evidence>
<sequence>MDDLAAQIALIGAAGIASQWLAWRLQIPAIVLLLAVGLFFGPFTGFMNPRADFGELYTPLVSTAVAIVLFEGGLTLNFREIRETSKAVRRIVIVSGPLVWIMTALGAHYVGNLSWPTAIILGAVLVVTGPTVIMPLLRHAKLKNRPASILRWEAIVNDPLGALFAVISFETFLVLNGSHEAENLILNVILAIVIAVP</sequence>
<keyword evidence="4" id="KW-1003">Cell membrane</keyword>
<dbReference type="PANTHER" id="PTHR32507">
    <property type="entry name" value="NA(+)/H(+) ANTIPORTER 1"/>
    <property type="match status" value="1"/>
</dbReference>
<dbReference type="Pfam" id="PF00999">
    <property type="entry name" value="Na_H_Exchanger"/>
    <property type="match status" value="1"/>
</dbReference>
<evidence type="ECO:0000313" key="11">
    <source>
        <dbReference type="EMBL" id="HEU01394.1"/>
    </source>
</evidence>
<evidence type="ECO:0000256" key="2">
    <source>
        <dbReference type="ARBA" id="ARBA00022448"/>
    </source>
</evidence>
<comment type="subcellular location">
    <subcellularLocation>
        <location evidence="1">Cell membrane</location>
        <topology evidence="1">Multi-pass membrane protein</topology>
    </subcellularLocation>
</comment>
<dbReference type="GO" id="GO:1902600">
    <property type="term" value="P:proton transmembrane transport"/>
    <property type="evidence" value="ECO:0007669"/>
    <property type="project" value="InterPro"/>
</dbReference>
<comment type="caution">
    <text evidence="11">The sequence shown here is derived from an EMBL/GenBank/DDBJ whole genome shotgun (WGS) entry which is preliminary data.</text>
</comment>
<evidence type="ECO:0000256" key="1">
    <source>
        <dbReference type="ARBA" id="ARBA00004651"/>
    </source>
</evidence>
<dbReference type="EMBL" id="DRGN01000193">
    <property type="protein sequence ID" value="HEU01394.1"/>
    <property type="molecule type" value="Genomic_DNA"/>
</dbReference>
<feature type="transmembrane region" description="Helical" evidence="9">
    <location>
        <begin position="117"/>
        <end position="137"/>
    </location>
</feature>
<keyword evidence="2" id="KW-0813">Transport</keyword>
<keyword evidence="6 9" id="KW-1133">Transmembrane helix</keyword>
<evidence type="ECO:0000256" key="5">
    <source>
        <dbReference type="ARBA" id="ARBA00022692"/>
    </source>
</evidence>
<feature type="domain" description="Cation/H+ exchanger transmembrane" evidence="10">
    <location>
        <begin position="21"/>
        <end position="194"/>
    </location>
</feature>
<feature type="transmembrane region" description="Helical" evidence="9">
    <location>
        <begin position="6"/>
        <end position="23"/>
    </location>
</feature>
<dbReference type="AlphaFoldDB" id="A0A9C9NHC9"/>
<organism evidence="11 12">
    <name type="scientific">Aurantimonas coralicida</name>
    <dbReference type="NCBI Taxonomy" id="182270"/>
    <lineage>
        <taxon>Bacteria</taxon>
        <taxon>Pseudomonadati</taxon>
        <taxon>Pseudomonadota</taxon>
        <taxon>Alphaproteobacteria</taxon>
        <taxon>Hyphomicrobiales</taxon>
        <taxon>Aurantimonadaceae</taxon>
        <taxon>Aurantimonas</taxon>
    </lineage>
</organism>
<feature type="transmembrane region" description="Helical" evidence="9">
    <location>
        <begin position="91"/>
        <end position="111"/>
    </location>
</feature>
<dbReference type="InterPro" id="IPR038770">
    <property type="entry name" value="Na+/solute_symporter_sf"/>
</dbReference>
<dbReference type="Proteomes" id="UP000885680">
    <property type="component" value="Unassembled WGS sequence"/>
</dbReference>
<protein>
    <submittedName>
        <fullName evidence="11">Sodium:proton antiporter</fullName>
    </submittedName>
</protein>
<evidence type="ECO:0000256" key="4">
    <source>
        <dbReference type="ARBA" id="ARBA00022475"/>
    </source>
</evidence>
<evidence type="ECO:0000256" key="8">
    <source>
        <dbReference type="ARBA" id="ARBA00023136"/>
    </source>
</evidence>
<keyword evidence="5 9" id="KW-0812">Transmembrane</keyword>
<evidence type="ECO:0000256" key="9">
    <source>
        <dbReference type="SAM" id="Phobius"/>
    </source>
</evidence>
<feature type="transmembrane region" description="Helical" evidence="9">
    <location>
        <begin position="30"/>
        <end position="48"/>
    </location>
</feature>
<keyword evidence="3" id="KW-0050">Antiport</keyword>
<accession>A0A9C9NHC9</accession>
<proteinExistence type="predicted"/>
<evidence type="ECO:0000259" key="10">
    <source>
        <dbReference type="Pfam" id="PF00999"/>
    </source>
</evidence>
<keyword evidence="7" id="KW-0406">Ion transport</keyword>
<reference evidence="11" key="1">
    <citation type="journal article" date="2020" name="mSystems">
        <title>Genome- and Community-Level Interaction Insights into Carbon Utilization and Element Cycling Functions of Hydrothermarchaeota in Hydrothermal Sediment.</title>
        <authorList>
            <person name="Zhou Z."/>
            <person name="Liu Y."/>
            <person name="Xu W."/>
            <person name="Pan J."/>
            <person name="Luo Z.H."/>
            <person name="Li M."/>
        </authorList>
    </citation>
    <scope>NUCLEOTIDE SEQUENCE</scope>
    <source>
        <strain evidence="11">HyVt-347</strain>
    </source>
</reference>
<name>A0A9C9NHC9_9HYPH</name>
<evidence type="ECO:0000256" key="6">
    <source>
        <dbReference type="ARBA" id="ARBA00022989"/>
    </source>
</evidence>
<feature type="transmembrane region" description="Helical" evidence="9">
    <location>
        <begin position="60"/>
        <end position="79"/>
    </location>
</feature>
<dbReference type="PANTHER" id="PTHR32507:SF0">
    <property type="entry name" value="NA(+)_H(+) ANTIPORTER 2-RELATED"/>
    <property type="match status" value="1"/>
</dbReference>
<gene>
    <name evidence="11" type="ORF">ENH89_13840</name>
</gene>
<dbReference type="GO" id="GO:0015297">
    <property type="term" value="F:antiporter activity"/>
    <property type="evidence" value="ECO:0007669"/>
    <property type="project" value="UniProtKB-KW"/>
</dbReference>
<feature type="non-terminal residue" evidence="11">
    <location>
        <position position="197"/>
    </location>
</feature>
<evidence type="ECO:0000313" key="12">
    <source>
        <dbReference type="Proteomes" id="UP000885680"/>
    </source>
</evidence>
<evidence type="ECO:0000256" key="7">
    <source>
        <dbReference type="ARBA" id="ARBA00023065"/>
    </source>
</evidence>